<sequence length="141" mass="16857">MINPDDKNQPIIIDWGSAWSTYNNNVNNKHYNYNFIKNNENIIEATQFNFCTFYHDLDKYKIQKNYIYSETIIWKDVYKKIGLNVFIEESIKEEKEEEDDDDGENNNNDDDDEDDGYNNDDDEIEEINNSIEKITLKGKKF</sequence>
<evidence type="ECO:0000256" key="1">
    <source>
        <dbReference type="SAM" id="MobiDB-lite"/>
    </source>
</evidence>
<dbReference type="EMBL" id="JANTQA010000040">
    <property type="protein sequence ID" value="KAJ3435374.1"/>
    <property type="molecule type" value="Genomic_DNA"/>
</dbReference>
<evidence type="ECO:0000313" key="3">
    <source>
        <dbReference type="Proteomes" id="UP001146793"/>
    </source>
</evidence>
<dbReference type="Proteomes" id="UP001146793">
    <property type="component" value="Unassembled WGS sequence"/>
</dbReference>
<name>A0AAV7Z0U9_9EUKA</name>
<gene>
    <name evidence="2" type="ORF">M0812_19562</name>
</gene>
<accession>A0AAV7Z0U9</accession>
<dbReference type="AlphaFoldDB" id="A0AAV7Z0U9"/>
<organism evidence="2 3">
    <name type="scientific">Anaeramoeba flamelloides</name>
    <dbReference type="NCBI Taxonomy" id="1746091"/>
    <lineage>
        <taxon>Eukaryota</taxon>
        <taxon>Metamonada</taxon>
        <taxon>Anaeramoebidae</taxon>
        <taxon>Anaeramoeba</taxon>
    </lineage>
</organism>
<feature type="compositionally biased region" description="Acidic residues" evidence="1">
    <location>
        <begin position="95"/>
        <end position="125"/>
    </location>
</feature>
<evidence type="ECO:0000313" key="2">
    <source>
        <dbReference type="EMBL" id="KAJ3435374.1"/>
    </source>
</evidence>
<comment type="caution">
    <text evidence="2">The sequence shown here is derived from an EMBL/GenBank/DDBJ whole genome shotgun (WGS) entry which is preliminary data.</text>
</comment>
<feature type="region of interest" description="Disordered" evidence="1">
    <location>
        <begin position="92"/>
        <end position="125"/>
    </location>
</feature>
<protein>
    <submittedName>
        <fullName evidence="2">Uncharacterized protein</fullName>
    </submittedName>
</protein>
<proteinExistence type="predicted"/>
<reference evidence="2" key="1">
    <citation type="submission" date="2022-08" db="EMBL/GenBank/DDBJ databases">
        <title>Novel sulphate-reducing endosymbionts in the free-living metamonad Anaeramoeba.</title>
        <authorList>
            <person name="Jerlstrom-Hultqvist J."/>
            <person name="Cepicka I."/>
            <person name="Gallot-Lavallee L."/>
            <person name="Salas-Leiva D."/>
            <person name="Curtis B.A."/>
            <person name="Zahonova K."/>
            <person name="Pipaliya S."/>
            <person name="Dacks J."/>
            <person name="Roger A.J."/>
        </authorList>
    </citation>
    <scope>NUCLEOTIDE SEQUENCE</scope>
    <source>
        <strain evidence="2">Busselton2</strain>
    </source>
</reference>